<dbReference type="InterPro" id="IPR002347">
    <property type="entry name" value="SDR_fam"/>
</dbReference>
<dbReference type="SUPFAM" id="SSF51735">
    <property type="entry name" value="NAD(P)-binding Rossmann-fold domains"/>
    <property type="match status" value="1"/>
</dbReference>
<comment type="similarity">
    <text evidence="1 2">Belongs to the short-chain dehydrogenases/reductases (SDR) family.</text>
</comment>
<dbReference type="NCBIfam" id="NF009093">
    <property type="entry name" value="PRK12429.1"/>
    <property type="match status" value="1"/>
</dbReference>
<sequence length="273" mass="28745">MDISVPLHGKVALVTGSTSGIGFAIAKTLAANGADVAINGFATPEQVACVLDELRSETGRKVEYFPHDLSDFAESSALVAAVSAEFGKVDILVNNAGVQYVCDIEQFPDAEWHRLLAVNLSAAFATTRAVWPQMKSRGWGRIINTASTLSFQGEPNKSAYVAAKHGVLGLTRQVAVEGAQLGITCNAICPGWVLTPMVRKQVEAKAALLQVSFDQAARMFVQADMPTARFVETTEIAAGVLFMCSDAAKSVTGAALPIDGGLLVLGAYQLQAS</sequence>
<dbReference type="PANTHER" id="PTHR42879">
    <property type="entry name" value="3-OXOACYL-(ACYL-CARRIER-PROTEIN) REDUCTASE"/>
    <property type="match status" value="1"/>
</dbReference>
<dbReference type="InterPro" id="IPR036291">
    <property type="entry name" value="NAD(P)-bd_dom_sf"/>
</dbReference>
<dbReference type="InterPro" id="IPR020904">
    <property type="entry name" value="Sc_DH/Rdtase_CS"/>
</dbReference>
<dbReference type="PRINTS" id="PR00080">
    <property type="entry name" value="SDRFAMILY"/>
</dbReference>
<dbReference type="FunFam" id="3.40.50.720:FF:000084">
    <property type="entry name" value="Short-chain dehydrogenase reductase"/>
    <property type="match status" value="1"/>
</dbReference>
<evidence type="ECO:0000256" key="2">
    <source>
        <dbReference type="RuleBase" id="RU000363"/>
    </source>
</evidence>
<reference evidence="3 4" key="1">
    <citation type="submission" date="2018-06" db="EMBL/GenBank/DDBJ databases">
        <authorList>
            <person name="Zhirakovskaya E."/>
        </authorList>
    </citation>
    <scope>NUCLEOTIDE SEQUENCE [LARGE SCALE GENOMIC DNA]</scope>
    <source>
        <strain evidence="3 4">LY3</strain>
    </source>
</reference>
<accession>A0A327NBE1</accession>
<dbReference type="AlphaFoldDB" id="A0A327NBE1"/>
<name>A0A327NBE1_PSEFL</name>
<dbReference type="NCBIfam" id="TIGR01963">
    <property type="entry name" value="PHB_DH"/>
    <property type="match status" value="1"/>
</dbReference>
<dbReference type="Pfam" id="PF00106">
    <property type="entry name" value="adh_short"/>
    <property type="match status" value="1"/>
</dbReference>
<evidence type="ECO:0000313" key="3">
    <source>
        <dbReference type="EMBL" id="RAI72507.1"/>
    </source>
</evidence>
<dbReference type="GO" id="GO:0032787">
    <property type="term" value="P:monocarboxylic acid metabolic process"/>
    <property type="evidence" value="ECO:0007669"/>
    <property type="project" value="UniProtKB-ARBA"/>
</dbReference>
<dbReference type="PROSITE" id="PS00061">
    <property type="entry name" value="ADH_SHORT"/>
    <property type="match status" value="1"/>
</dbReference>
<protein>
    <submittedName>
        <fullName evidence="3">3-hydroxybutyrate dehydrogenase</fullName>
    </submittedName>
</protein>
<dbReference type="EMBL" id="QLIN01000001">
    <property type="protein sequence ID" value="RAI72507.1"/>
    <property type="molecule type" value="Genomic_DNA"/>
</dbReference>
<dbReference type="GO" id="GO:0003858">
    <property type="term" value="F:3-hydroxybutyrate dehydrogenase activity"/>
    <property type="evidence" value="ECO:0007669"/>
    <property type="project" value="InterPro"/>
</dbReference>
<dbReference type="InterPro" id="IPR050259">
    <property type="entry name" value="SDR"/>
</dbReference>
<dbReference type="Proteomes" id="UP000249493">
    <property type="component" value="Unassembled WGS sequence"/>
</dbReference>
<dbReference type="RefSeq" id="WP_111280104.1">
    <property type="nucleotide sequence ID" value="NZ_QLIN01000001.1"/>
</dbReference>
<gene>
    <name evidence="3" type="ORF">DOZ80_02915</name>
</gene>
<evidence type="ECO:0000256" key="1">
    <source>
        <dbReference type="ARBA" id="ARBA00006484"/>
    </source>
</evidence>
<proteinExistence type="inferred from homology"/>
<comment type="caution">
    <text evidence="3">The sequence shown here is derived from an EMBL/GenBank/DDBJ whole genome shotgun (WGS) entry which is preliminary data.</text>
</comment>
<organism evidence="3 4">
    <name type="scientific">Pseudomonas fluorescens</name>
    <dbReference type="NCBI Taxonomy" id="294"/>
    <lineage>
        <taxon>Bacteria</taxon>
        <taxon>Pseudomonadati</taxon>
        <taxon>Pseudomonadota</taxon>
        <taxon>Gammaproteobacteria</taxon>
        <taxon>Pseudomonadales</taxon>
        <taxon>Pseudomonadaceae</taxon>
        <taxon>Pseudomonas</taxon>
    </lineage>
</organism>
<dbReference type="Gene3D" id="3.40.50.720">
    <property type="entry name" value="NAD(P)-binding Rossmann-like Domain"/>
    <property type="match status" value="1"/>
</dbReference>
<dbReference type="InterPro" id="IPR011294">
    <property type="entry name" value="3-OHbutyrate_DH"/>
</dbReference>
<dbReference type="PANTHER" id="PTHR42879:SF2">
    <property type="entry name" value="3-OXOACYL-[ACYL-CARRIER-PROTEIN] REDUCTASE FABG"/>
    <property type="match status" value="1"/>
</dbReference>
<dbReference type="PRINTS" id="PR00081">
    <property type="entry name" value="GDHRDH"/>
</dbReference>
<evidence type="ECO:0000313" key="4">
    <source>
        <dbReference type="Proteomes" id="UP000249493"/>
    </source>
</evidence>